<evidence type="ECO:0000313" key="5">
    <source>
        <dbReference type="EMBL" id="KMY98155.1"/>
    </source>
</evidence>
<feature type="compositionally biased region" description="Basic and acidic residues" evidence="4">
    <location>
        <begin position="931"/>
        <end position="941"/>
    </location>
</feature>
<evidence type="ECO:0000256" key="3">
    <source>
        <dbReference type="ARBA" id="ARBA00022737"/>
    </source>
</evidence>
<dbReference type="OrthoDB" id="6619788at2759"/>
<proteinExistence type="predicted"/>
<keyword evidence="3" id="KW-0677">Repeat</keyword>
<feature type="region of interest" description="Disordered" evidence="4">
    <location>
        <begin position="931"/>
        <end position="966"/>
    </location>
</feature>
<dbReference type="PANTHER" id="PTHR12442">
    <property type="entry name" value="DYNEIN INTERMEDIATE CHAIN"/>
    <property type="match status" value="1"/>
</dbReference>
<dbReference type="GO" id="GO:0036159">
    <property type="term" value="P:inner dynein arm assembly"/>
    <property type="evidence" value="ECO:0007669"/>
    <property type="project" value="TreeGrafter"/>
</dbReference>
<dbReference type="SUPFAM" id="SSF50978">
    <property type="entry name" value="WD40 repeat-like"/>
    <property type="match status" value="1"/>
</dbReference>
<reference evidence="5" key="1">
    <citation type="journal article" date="2013" name="Genome Res.">
        <title>A second-generation assembly of the Drosophila simulans genome provides new insights into patterns of lineage-specific divergence.</title>
        <authorList>
            <person name="Hu T.T."/>
            <person name="Eisen M.B."/>
            <person name="Thornton K.R."/>
            <person name="Andolfatto P."/>
        </authorList>
    </citation>
    <scope>NUCLEOTIDE SEQUENCE [LARGE SCALE GENOMIC DNA]</scope>
    <source>
        <strain evidence="5">W501</strain>
    </source>
</reference>
<keyword evidence="1" id="KW-0963">Cytoplasm</keyword>
<dbReference type="AlphaFoldDB" id="A0A0J9UGD5"/>
<evidence type="ECO:0000256" key="4">
    <source>
        <dbReference type="SAM" id="MobiDB-lite"/>
    </source>
</evidence>
<dbReference type="Proteomes" id="UP000035880">
    <property type="component" value="Chromosome 3L"/>
</dbReference>
<dbReference type="Bgee" id="FBgn0185723">
    <property type="expression patterns" value="Expressed in male reproductive system and 2 other cell types or tissues"/>
</dbReference>
<accession>A0A0J9UGD5</accession>
<feature type="region of interest" description="Disordered" evidence="4">
    <location>
        <begin position="351"/>
        <end position="375"/>
    </location>
</feature>
<evidence type="ECO:0008006" key="6">
    <source>
        <dbReference type="Google" id="ProtNLM"/>
    </source>
</evidence>
<name>A0A0J9UGD5_DROSI</name>
<dbReference type="InterPro" id="IPR036322">
    <property type="entry name" value="WD40_repeat_dom_sf"/>
</dbReference>
<dbReference type="KEGG" id="dsi:Dsimw501_GD14027"/>
<dbReference type="GO" id="GO:0030317">
    <property type="term" value="P:flagellated sperm motility"/>
    <property type="evidence" value="ECO:0007669"/>
    <property type="project" value="EnsemblMetazoa"/>
</dbReference>
<reference evidence="5" key="2">
    <citation type="submission" date="2014-06" db="EMBL/GenBank/DDBJ databases">
        <authorList>
            <person name="Hu T."/>
            <person name="Eisen M.B."/>
            <person name="Thornton K.R."/>
            <person name="Andolfatto P."/>
        </authorList>
    </citation>
    <scope>NUCLEOTIDE SEQUENCE</scope>
    <source>
        <strain evidence="5">W501</strain>
    </source>
</reference>
<reference evidence="5" key="3">
    <citation type="submission" date="2015-04" db="EMBL/GenBank/DDBJ databases">
        <authorList>
            <consortium name="FlyBase"/>
        </authorList>
    </citation>
    <scope>NUCLEOTIDE SEQUENCE</scope>
    <source>
        <strain evidence="5">W501</strain>
    </source>
</reference>
<dbReference type="EMBL" id="CM002912">
    <property type="protein sequence ID" value="KMY98155.1"/>
    <property type="molecule type" value="Genomic_DNA"/>
</dbReference>
<dbReference type="InterPro" id="IPR050687">
    <property type="entry name" value="Dynein_IC"/>
</dbReference>
<dbReference type="GO" id="GO:0045504">
    <property type="term" value="F:dynein heavy chain binding"/>
    <property type="evidence" value="ECO:0007669"/>
    <property type="project" value="TreeGrafter"/>
</dbReference>
<keyword evidence="2" id="KW-0853">WD repeat</keyword>
<dbReference type="GO" id="GO:0045503">
    <property type="term" value="F:dynein light chain binding"/>
    <property type="evidence" value="ECO:0007669"/>
    <property type="project" value="TreeGrafter"/>
</dbReference>
<dbReference type="GO" id="GO:0036156">
    <property type="term" value="C:inner dynein arm"/>
    <property type="evidence" value="ECO:0007669"/>
    <property type="project" value="TreeGrafter"/>
</dbReference>
<feature type="region of interest" description="Disordered" evidence="4">
    <location>
        <begin position="1139"/>
        <end position="1172"/>
    </location>
</feature>
<gene>
    <name evidence="5" type="primary">Dsim\GD14027</name>
    <name evidence="5" type="ORF">Dsimw501_GD14027</name>
</gene>
<dbReference type="InterPro" id="IPR015943">
    <property type="entry name" value="WD40/YVTN_repeat-like_dom_sf"/>
</dbReference>
<organism evidence="5">
    <name type="scientific">Drosophila simulans</name>
    <name type="common">Fruit fly</name>
    <dbReference type="NCBI Taxonomy" id="7240"/>
    <lineage>
        <taxon>Eukaryota</taxon>
        <taxon>Metazoa</taxon>
        <taxon>Ecdysozoa</taxon>
        <taxon>Arthropoda</taxon>
        <taxon>Hexapoda</taxon>
        <taxon>Insecta</taxon>
        <taxon>Pterygota</taxon>
        <taxon>Neoptera</taxon>
        <taxon>Endopterygota</taxon>
        <taxon>Diptera</taxon>
        <taxon>Brachycera</taxon>
        <taxon>Muscomorpha</taxon>
        <taxon>Ephydroidea</taxon>
        <taxon>Drosophilidae</taxon>
        <taxon>Drosophila</taxon>
        <taxon>Sophophora</taxon>
    </lineage>
</organism>
<dbReference type="PANTHER" id="PTHR12442:SF5">
    <property type="entry name" value="DYNEIN AXONEMAL INTERMEDIATE CHAIN 3"/>
    <property type="match status" value="1"/>
</dbReference>
<protein>
    <recommendedName>
        <fullName evidence="6">WD repeat-containing protein 63</fullName>
    </recommendedName>
</protein>
<dbReference type="GO" id="GO:0036126">
    <property type="term" value="C:sperm flagellum"/>
    <property type="evidence" value="ECO:0007669"/>
    <property type="project" value="EnsemblMetazoa"/>
</dbReference>
<sequence>MLPDCHDRIVVFRLSVGIKHINKLIGRHFIKRYREAHSLTMSTTDIEVTGKSEVDGDLEGLPIDSEVTDAAAPLSSRRSKPYFKKFKEPDSDEDIADPRQLFNVQESWRTLMSLPSCQKVMVSEKAQKALKIEVGINVTQEFPWKQVQFKDLRDVLFDELENSAELMKKFKNFNPEHFILIGFCPLLTEQEDDPPEGEPFIFYSSIKESKMAMSIIQNMEHFERWRMQRRLRKKPRRWVSHGTDEEMTIMVERFKDEPIDVEIQSVYPIQMPRHVAFDYRMTRDVRDGVLELLPNENIKWENVTKKRVNVSVQSAPPKIEREQQTNPTFPSNAWSQYLYEIDDEDLELDETDVDEEEEKKKAQAKPGTYVEPEKKPPEMSAQIEMLLNTLEFNQIDSYRDDYSLISSRQVVQYTNPYLQEFLCFANISKSNKRFVAGYDWYPKLSGLIAVSYAFSTPATVNEATNRVDYVQRAVLEPNPVLLWSFSDNLNYKLEFEAPIENTALTFCPFNGDILLGGSKNGQVVLWDLQGRCEKLDEEEYLTAAQAKYRVMIGEFLNWTIDIEDNVIVPATISLLDCSPKGAITAFYWLGRSIYLSQFGKVYNDPDIRNHHKFFITCAFDGTISFWDLDAKGGKSAKDKMRNRMLPKELTQSESAFKSMVIKPTYNLYFPEPITGIIADTSCFSCLTPVAKLIQANPSNYPIKTIAKDPPTMRQSMIVSTFYGHVSRIDWQGTYTEGEATELINSSTPFAMVHDGPVVMVKKNPFYPELFASIGRTILAIWKEDYNYSPIFWRKRACDLTAVAWSETRPAVLYITRIDGILEAWDILARDDDACLTEILGGGIITAITEHRPSLPHKILGIGDYNSSIRMVKLPHSFDVPLPNELDQLIKYVLKEERRKMGIQSWEQKYYELNKDIIEAKREAEAEIRKEMEKKEKEEQLASRKKGQKSGEDGGEGGEETKGKKNYSGLNYNEKMAVKWDELNLNRMMTILMSRKQMDPEKLARETALEKERHAYEAAKKKSHLDILATVENDIANIRARILPLELQDMQRSEMIAERVKREVENADSYEKVCEDAFEILNHFKEFEPIDYIEFLERGRKRRQLLDQSLGGNTDRLRWYEERVKLGELGECQFIYEPISGSQGEESSHPEFAAPQKMMSKSNSDIIVDDLDG</sequence>
<evidence type="ECO:0000256" key="1">
    <source>
        <dbReference type="ARBA" id="ARBA00022490"/>
    </source>
</evidence>
<evidence type="ECO:0000256" key="2">
    <source>
        <dbReference type="ARBA" id="ARBA00022574"/>
    </source>
</evidence>
<dbReference type="Gene3D" id="2.130.10.10">
    <property type="entry name" value="YVTN repeat-like/Quinoprotein amine dehydrogenase"/>
    <property type="match status" value="1"/>
</dbReference>